<dbReference type="Pfam" id="PF01791">
    <property type="entry name" value="DeoC"/>
    <property type="match status" value="1"/>
</dbReference>
<sequence>MARLFGVDGRTLIVGYDHSVSQGAIAGLNDIPSAARKSITGGVDGLQMGLHAARWATQVLATHSHIGLVIRLDLSDAADHSDQVRSSSIRWAGVETALAVNPDAVVVNLVYDERDSSITRQHTGVVGRTATECARWGMPLMVEVLAKTGSLDPAARSTATINGARIAFELGADLVKVDFTADRGALPDLMAAVPVPVLIRGGAPAGSLSDTLNDLELAMTAGAAGAVYGRTVWRDTDPARVTRALSKVVHEVDADL</sequence>
<protein>
    <submittedName>
        <fullName evidence="1">DhnA family fructose-bisphosphate aldolase class Ia</fullName>
    </submittedName>
</protein>
<comment type="caution">
    <text evidence="1">The sequence shown here is derived from an EMBL/GenBank/DDBJ whole genome shotgun (WGS) entry which is preliminary data.</text>
</comment>
<dbReference type="InterPro" id="IPR050456">
    <property type="entry name" value="DeoC/FbaB_aldolase"/>
</dbReference>
<dbReference type="PIRSF" id="PIRSF038992">
    <property type="entry name" value="Aldolase_Ia"/>
    <property type="match status" value="1"/>
</dbReference>
<dbReference type="SMART" id="SM01133">
    <property type="entry name" value="DeoC"/>
    <property type="match status" value="1"/>
</dbReference>
<proteinExistence type="predicted"/>
<dbReference type="SUPFAM" id="SSF51569">
    <property type="entry name" value="Aldolase"/>
    <property type="match status" value="1"/>
</dbReference>
<gene>
    <name evidence="1" type="ORF">M2272_002688</name>
</gene>
<dbReference type="PANTHER" id="PTHR47916:SF1">
    <property type="entry name" value="3-HYDROXY-5-PHOSPHONOOXYPENTANE-2,4-DIONE THIOLASE"/>
    <property type="match status" value="1"/>
</dbReference>
<dbReference type="RefSeq" id="WP_280832636.1">
    <property type="nucleotide sequence ID" value="NZ_JARXVE010000003.1"/>
</dbReference>
<name>A0ABT6KZB9_9MYCO</name>
<evidence type="ECO:0000313" key="1">
    <source>
        <dbReference type="EMBL" id="MDH6196048.1"/>
    </source>
</evidence>
<dbReference type="PANTHER" id="PTHR47916">
    <property type="entry name" value="FRUCTOSE-BISPHOSPHATE ALDOLASE CLASS 1"/>
    <property type="match status" value="1"/>
</dbReference>
<organism evidence="1 2">
    <name type="scientific">Mycolicibacterium frederiksbergense</name>
    <dbReference type="NCBI Taxonomy" id="117567"/>
    <lineage>
        <taxon>Bacteria</taxon>
        <taxon>Bacillati</taxon>
        <taxon>Actinomycetota</taxon>
        <taxon>Actinomycetes</taxon>
        <taxon>Mycobacteriales</taxon>
        <taxon>Mycobacteriaceae</taxon>
        <taxon>Mycolicibacterium</taxon>
    </lineage>
</organism>
<reference evidence="1 2" key="1">
    <citation type="submission" date="2023-04" db="EMBL/GenBank/DDBJ databases">
        <title>Forest soil microbial communities from Buena Vista Peninsula, Colon Province, Panama.</title>
        <authorList>
            <person name="Bouskill N."/>
        </authorList>
    </citation>
    <scope>NUCLEOTIDE SEQUENCE [LARGE SCALE GENOMIC DNA]</scope>
    <source>
        <strain evidence="1 2">AC80</strain>
    </source>
</reference>
<evidence type="ECO:0000313" key="2">
    <source>
        <dbReference type="Proteomes" id="UP001160130"/>
    </source>
</evidence>
<dbReference type="InterPro" id="IPR002915">
    <property type="entry name" value="DeoC/FbaB/LacD_aldolase"/>
</dbReference>
<dbReference type="Gene3D" id="3.20.20.70">
    <property type="entry name" value="Aldolase class I"/>
    <property type="match status" value="1"/>
</dbReference>
<dbReference type="EMBL" id="JARXVE010000003">
    <property type="protein sequence ID" value="MDH6196048.1"/>
    <property type="molecule type" value="Genomic_DNA"/>
</dbReference>
<keyword evidence="2" id="KW-1185">Reference proteome</keyword>
<dbReference type="InterPro" id="IPR041720">
    <property type="entry name" value="FbaB-like"/>
</dbReference>
<accession>A0ABT6KZB9</accession>
<dbReference type="Proteomes" id="UP001160130">
    <property type="component" value="Unassembled WGS sequence"/>
</dbReference>
<dbReference type="InterPro" id="IPR013785">
    <property type="entry name" value="Aldolase_TIM"/>
</dbReference>